<keyword evidence="2" id="KW-1133">Transmembrane helix</keyword>
<dbReference type="GO" id="GO:0017111">
    <property type="term" value="F:ribonucleoside triphosphate phosphatase activity"/>
    <property type="evidence" value="ECO:0007669"/>
    <property type="project" value="TreeGrafter"/>
</dbReference>
<dbReference type="Pfam" id="PF01663">
    <property type="entry name" value="Phosphodiest"/>
    <property type="match status" value="1"/>
</dbReference>
<name>A0A5M3Z8B9_ASPTE</name>
<keyword evidence="2" id="KW-0472">Membrane</keyword>
<dbReference type="PANTHER" id="PTHR10151">
    <property type="entry name" value="ECTONUCLEOTIDE PYROPHOSPHATASE/PHOSPHODIESTERASE"/>
    <property type="match status" value="1"/>
</dbReference>
<feature type="region of interest" description="Disordered" evidence="1">
    <location>
        <begin position="1"/>
        <end position="141"/>
    </location>
</feature>
<evidence type="ECO:0000256" key="2">
    <source>
        <dbReference type="SAM" id="Phobius"/>
    </source>
</evidence>
<keyword evidence="4" id="KW-1185">Reference proteome</keyword>
<dbReference type="InterPro" id="IPR017850">
    <property type="entry name" value="Alkaline_phosphatase_core_sf"/>
</dbReference>
<feature type="compositionally biased region" description="Low complexity" evidence="1">
    <location>
        <begin position="629"/>
        <end position="659"/>
    </location>
</feature>
<proteinExistence type="predicted"/>
<dbReference type="GO" id="GO:0047429">
    <property type="term" value="F:nucleoside triphosphate diphosphatase activity"/>
    <property type="evidence" value="ECO:0007669"/>
    <property type="project" value="TreeGrafter"/>
</dbReference>
<feature type="region of interest" description="Disordered" evidence="1">
    <location>
        <begin position="606"/>
        <end position="674"/>
    </location>
</feature>
<dbReference type="CDD" id="cd16018">
    <property type="entry name" value="Enpp"/>
    <property type="match status" value="1"/>
</dbReference>
<dbReference type="SUPFAM" id="SSF53649">
    <property type="entry name" value="Alkaline phosphatase-like"/>
    <property type="match status" value="1"/>
</dbReference>
<protein>
    <submittedName>
        <fullName evidence="3">Type I phosphodiesterase / nucleotide pyrophosphatase family protein</fullName>
    </submittedName>
</protein>
<feature type="transmembrane region" description="Helical" evidence="2">
    <location>
        <begin position="165"/>
        <end position="184"/>
    </location>
</feature>
<dbReference type="VEuPathDB" id="FungiDB:ATEG_07819"/>
<dbReference type="InterPro" id="IPR002591">
    <property type="entry name" value="Phosphodiest/P_Trfase"/>
</dbReference>
<dbReference type="FunFam" id="3.30.1360.180:FF:000003">
    <property type="entry name" value="Type I phosphodiesterase/nucleotide pyrophosphatase family protein"/>
    <property type="match status" value="1"/>
</dbReference>
<evidence type="ECO:0000313" key="4">
    <source>
        <dbReference type="Proteomes" id="UP000452235"/>
    </source>
</evidence>
<gene>
    <name evidence="3" type="ORF">ATEIFO6365_0009044200</name>
</gene>
<dbReference type="Proteomes" id="UP000452235">
    <property type="component" value="Unassembled WGS sequence"/>
</dbReference>
<dbReference type="OrthoDB" id="415411at2759"/>
<sequence length="703" mass="78906">MASRRHIPSQSLLSPGDYDEDAESLRSPSEQDSDSEDDEFLRNSRTTLELAEHDRTVLDDEEETEKLLTRAGPTHGIRRIFSPNRSSVRIGKQDRRQRRRERRNSRRGRRGKLEDSDDVMFEMEEGHREDESSLLSSSSSDLDARVREKESYDTIPQQRVSRLKLALIFVSIFILFLICLLGAYKASSKFRSSHSPKPLVSNGSALFAPTTILISLDGFRADFLDRGLTPTLNAFIASGISPQYMLPSFPSVTFPNHYTLITGLYPESHGIVGNTFWDPELQEEFQNTLPSGNMEPKWWNAEPLWMTAENRGIVTAVHMWPGSEAHIMGVVPTYYDRYNGSEALPRKVDRVLEWLDLPGLEDDSLAVPERPQFIAAYVPNVDSDGHKYGPNSTEIRSTISQVDDMLAKLFSGLQERNLTDIVNVVIVSDHGMATTSTERVVQLDDLIDMNLVERIDGWPLRGLRPKRPEDVDSLKVQLETLAENYSHAVEVYTRETMPERYHFSNNDRIAPLWVIPKTGWVIVERPDFDAQEALASGKDYHPRGVHGYNHEHPLMRAIFVARGPAFPHQPNSRTEVFQNTNVYNILCDSLGVTPLPNNGTLRLPLTPVGLHSDEDAPSVEAPVDPPASSPSGTSGTMSPIPSGTALKHPSPTTESSAPPTQRPDSDDEAGPTWWGTLWDKFEGFKDWATDIFDTVKDNFATSS</sequence>
<organism evidence="3 4">
    <name type="scientific">Aspergillus terreus</name>
    <dbReference type="NCBI Taxonomy" id="33178"/>
    <lineage>
        <taxon>Eukaryota</taxon>
        <taxon>Fungi</taxon>
        <taxon>Dikarya</taxon>
        <taxon>Ascomycota</taxon>
        <taxon>Pezizomycotina</taxon>
        <taxon>Eurotiomycetes</taxon>
        <taxon>Eurotiomycetidae</taxon>
        <taxon>Eurotiales</taxon>
        <taxon>Aspergillaceae</taxon>
        <taxon>Aspergillus</taxon>
        <taxon>Aspergillus subgen. Circumdati</taxon>
    </lineage>
</organism>
<dbReference type="Gene3D" id="3.30.1360.180">
    <property type="match status" value="1"/>
</dbReference>
<comment type="caution">
    <text evidence="3">The sequence shown here is derived from an EMBL/GenBank/DDBJ whole genome shotgun (WGS) entry which is preliminary data.</text>
</comment>
<dbReference type="EMBL" id="BLJY01000009">
    <property type="protein sequence ID" value="GFF19079.1"/>
    <property type="molecule type" value="Genomic_DNA"/>
</dbReference>
<dbReference type="GO" id="GO:0009141">
    <property type="term" value="P:nucleoside triphosphate metabolic process"/>
    <property type="evidence" value="ECO:0007669"/>
    <property type="project" value="TreeGrafter"/>
</dbReference>
<keyword evidence="2" id="KW-0812">Transmembrane</keyword>
<dbReference type="AlphaFoldDB" id="A0A5M3Z8B9"/>
<reference evidence="3 4" key="1">
    <citation type="submission" date="2020-01" db="EMBL/GenBank/DDBJ databases">
        <title>Aspergillus terreus IFO 6365 whole genome shotgun sequence.</title>
        <authorList>
            <person name="Kanamasa S."/>
            <person name="Takahashi H."/>
        </authorList>
    </citation>
    <scope>NUCLEOTIDE SEQUENCE [LARGE SCALE GENOMIC DNA]</scope>
    <source>
        <strain evidence="3 4">IFO 6365</strain>
    </source>
</reference>
<accession>A0A5M3Z8B9</accession>
<feature type="compositionally biased region" description="Basic residues" evidence="1">
    <location>
        <begin position="95"/>
        <end position="110"/>
    </location>
</feature>
<dbReference type="PANTHER" id="PTHR10151:SF120">
    <property type="entry name" value="BIS(5'-ADENOSYL)-TRIPHOSPHATASE"/>
    <property type="match status" value="1"/>
</dbReference>
<evidence type="ECO:0000256" key="1">
    <source>
        <dbReference type="SAM" id="MobiDB-lite"/>
    </source>
</evidence>
<evidence type="ECO:0000313" key="3">
    <source>
        <dbReference type="EMBL" id="GFF19079.1"/>
    </source>
</evidence>
<dbReference type="Gene3D" id="3.40.720.10">
    <property type="entry name" value="Alkaline Phosphatase, subunit A"/>
    <property type="match status" value="1"/>
</dbReference>